<protein>
    <submittedName>
        <fullName evidence="1">Uncharacterized protein</fullName>
    </submittedName>
</protein>
<name>A0A7S2XGF5_9EUKA</name>
<dbReference type="AlphaFoldDB" id="A0A7S2XGF5"/>
<organism evidence="1">
    <name type="scientific">Lotharella oceanica</name>
    <dbReference type="NCBI Taxonomy" id="641309"/>
    <lineage>
        <taxon>Eukaryota</taxon>
        <taxon>Sar</taxon>
        <taxon>Rhizaria</taxon>
        <taxon>Cercozoa</taxon>
        <taxon>Chlorarachniophyceae</taxon>
        <taxon>Lotharella</taxon>
    </lineage>
</organism>
<dbReference type="EMBL" id="HBHP01025816">
    <property type="protein sequence ID" value="CAD9772039.1"/>
    <property type="molecule type" value="Transcribed_RNA"/>
</dbReference>
<reference evidence="1" key="1">
    <citation type="submission" date="2021-01" db="EMBL/GenBank/DDBJ databases">
        <authorList>
            <person name="Corre E."/>
            <person name="Pelletier E."/>
            <person name="Niang G."/>
            <person name="Scheremetjew M."/>
            <person name="Finn R."/>
            <person name="Kale V."/>
            <person name="Holt S."/>
            <person name="Cochrane G."/>
            <person name="Meng A."/>
            <person name="Brown T."/>
            <person name="Cohen L."/>
        </authorList>
    </citation>
    <scope>NUCLEOTIDE SEQUENCE</scope>
    <source>
        <strain evidence="1">CCMP622</strain>
    </source>
</reference>
<accession>A0A7S2XGF5</accession>
<proteinExistence type="predicted"/>
<gene>
    <name evidence="1" type="ORF">LSP00402_LOCUS16029</name>
</gene>
<sequence>MMLTATWMRSPLLPKIPVRVAHALRAKASECPCRIAEVQGYTTPAVRDVGGASLRLRFEGHPPEAGGYILAVRPRLHHHDQNEINHWIPAIAGIPGDVGKDRYGQSRVSLGELMLLARAVAAGEGRLRSCCLDEVDHVTFLPTEVLEQHYPIGLELEVSFVERATDFFLGLNAGRWLAIRMDQIASAANLALCGEEQHNIRYLDFMKGTHFEATMSNLVTPPPEDATHLFDGLSSNAGVSGQVIIH</sequence>
<evidence type="ECO:0000313" key="1">
    <source>
        <dbReference type="EMBL" id="CAD9772039.1"/>
    </source>
</evidence>